<evidence type="ECO:0000256" key="7">
    <source>
        <dbReference type="ARBA" id="ARBA00022927"/>
    </source>
</evidence>
<comment type="subcellular location">
    <subcellularLocation>
        <location evidence="1">Cell membrane</location>
        <topology evidence="1">Single-pass membrane protein</topology>
    </subcellularLocation>
</comment>
<evidence type="ECO:0000256" key="2">
    <source>
        <dbReference type="ARBA" id="ARBA00006742"/>
    </source>
</evidence>
<dbReference type="NCBIfam" id="TIGR00739">
    <property type="entry name" value="yajC"/>
    <property type="match status" value="1"/>
</dbReference>
<keyword evidence="10 11" id="KW-0472">Membrane</keyword>
<evidence type="ECO:0000256" key="5">
    <source>
        <dbReference type="ARBA" id="ARBA00022475"/>
    </source>
</evidence>
<dbReference type="EMBL" id="JACOOK010000005">
    <property type="protein sequence ID" value="MBC5617231.1"/>
    <property type="molecule type" value="Genomic_DNA"/>
</dbReference>
<dbReference type="SMART" id="SM01323">
    <property type="entry name" value="YajC"/>
    <property type="match status" value="1"/>
</dbReference>
<evidence type="ECO:0000256" key="6">
    <source>
        <dbReference type="ARBA" id="ARBA00022692"/>
    </source>
</evidence>
<proteinExistence type="inferred from homology"/>
<evidence type="ECO:0000256" key="10">
    <source>
        <dbReference type="ARBA" id="ARBA00023136"/>
    </source>
</evidence>
<dbReference type="PANTHER" id="PTHR33909:SF1">
    <property type="entry name" value="SEC TRANSLOCON ACCESSORY COMPLEX SUBUNIT YAJC"/>
    <property type="match status" value="1"/>
</dbReference>
<accession>A0ABR7CNI4</accession>
<gene>
    <name evidence="12" type="primary">yajC</name>
    <name evidence="12" type="ORF">H8S08_09425</name>
</gene>
<dbReference type="RefSeq" id="WP_055206285.1">
    <property type="nucleotide sequence ID" value="NZ_JACOOK010000005.1"/>
</dbReference>
<keyword evidence="8 11" id="KW-1133">Transmembrane helix</keyword>
<evidence type="ECO:0000256" key="11">
    <source>
        <dbReference type="SAM" id="Phobius"/>
    </source>
</evidence>
<sequence length="106" mass="11820">MNLTTIMLQAPAAGGSGASLLIMMVLIFAVMYFFMIRPQQKRQKELVKFRNALEKGQKIITAGGIYGTVKEVKDVYVLVEVDNNVTIRVDKNMVMRDPADLAQQGK</sequence>
<evidence type="ECO:0000256" key="8">
    <source>
        <dbReference type="ARBA" id="ARBA00022989"/>
    </source>
</evidence>
<keyword evidence="9" id="KW-0811">Translocation</keyword>
<keyword evidence="5" id="KW-1003">Cell membrane</keyword>
<evidence type="ECO:0000256" key="1">
    <source>
        <dbReference type="ARBA" id="ARBA00004162"/>
    </source>
</evidence>
<protein>
    <recommendedName>
        <fullName evidence="3">Sec translocon accessory complex subunit YajC</fullName>
    </recommendedName>
</protein>
<evidence type="ECO:0000313" key="12">
    <source>
        <dbReference type="EMBL" id="MBC5617231.1"/>
    </source>
</evidence>
<keyword evidence="13" id="KW-1185">Reference proteome</keyword>
<evidence type="ECO:0000256" key="9">
    <source>
        <dbReference type="ARBA" id="ARBA00023010"/>
    </source>
</evidence>
<dbReference type="InterPro" id="IPR003849">
    <property type="entry name" value="Preprotein_translocase_YajC"/>
</dbReference>
<reference evidence="12 13" key="1">
    <citation type="submission" date="2020-08" db="EMBL/GenBank/DDBJ databases">
        <title>Genome public.</title>
        <authorList>
            <person name="Liu C."/>
            <person name="Sun Q."/>
        </authorList>
    </citation>
    <scope>NUCLEOTIDE SEQUENCE [LARGE SCALE GENOMIC DNA]</scope>
    <source>
        <strain evidence="12 13">New-7</strain>
    </source>
</reference>
<keyword evidence="7" id="KW-0653">Protein transport</keyword>
<dbReference type="Proteomes" id="UP000636891">
    <property type="component" value="Unassembled WGS sequence"/>
</dbReference>
<dbReference type="PANTHER" id="PTHR33909">
    <property type="entry name" value="SEC TRANSLOCON ACCESSORY COMPLEX SUBUNIT YAJC"/>
    <property type="match status" value="1"/>
</dbReference>
<keyword evidence="4" id="KW-0813">Transport</keyword>
<dbReference type="Pfam" id="PF02699">
    <property type="entry name" value="YajC"/>
    <property type="match status" value="1"/>
</dbReference>
<dbReference type="PRINTS" id="PR01853">
    <property type="entry name" value="YAJCTRNLCASE"/>
</dbReference>
<evidence type="ECO:0000256" key="3">
    <source>
        <dbReference type="ARBA" id="ARBA00014962"/>
    </source>
</evidence>
<evidence type="ECO:0000313" key="13">
    <source>
        <dbReference type="Proteomes" id="UP000636891"/>
    </source>
</evidence>
<name>A0ABR7CNI4_9BACT</name>
<comment type="caution">
    <text evidence="12">The sequence shown here is derived from an EMBL/GenBank/DDBJ whole genome shotgun (WGS) entry which is preliminary data.</text>
</comment>
<feature type="transmembrane region" description="Helical" evidence="11">
    <location>
        <begin position="12"/>
        <end position="34"/>
    </location>
</feature>
<organism evidence="12 13">
    <name type="scientific">Alistipes hominis</name>
    <dbReference type="NCBI Taxonomy" id="2763015"/>
    <lineage>
        <taxon>Bacteria</taxon>
        <taxon>Pseudomonadati</taxon>
        <taxon>Bacteroidota</taxon>
        <taxon>Bacteroidia</taxon>
        <taxon>Bacteroidales</taxon>
        <taxon>Rikenellaceae</taxon>
        <taxon>Alistipes</taxon>
    </lineage>
</organism>
<evidence type="ECO:0000256" key="4">
    <source>
        <dbReference type="ARBA" id="ARBA00022448"/>
    </source>
</evidence>
<comment type="similarity">
    <text evidence="2">Belongs to the YajC family.</text>
</comment>
<keyword evidence="6 11" id="KW-0812">Transmembrane</keyword>